<dbReference type="Gene3D" id="3.30.300.30">
    <property type="match status" value="1"/>
</dbReference>
<dbReference type="GeneID" id="70246815"/>
<evidence type="ECO:0000256" key="5">
    <source>
        <dbReference type="ARBA" id="ARBA00022840"/>
    </source>
</evidence>
<keyword evidence="9" id="KW-1185">Reference proteome</keyword>
<dbReference type="GO" id="GO:0019748">
    <property type="term" value="P:secondary metabolic process"/>
    <property type="evidence" value="ECO:0007669"/>
    <property type="project" value="TreeGrafter"/>
</dbReference>
<evidence type="ECO:0000259" key="7">
    <source>
        <dbReference type="Pfam" id="PF13193"/>
    </source>
</evidence>
<protein>
    <submittedName>
        <fullName evidence="8">Adenylate-forming enzyme AfeA</fullName>
    </submittedName>
</protein>
<comment type="pathway">
    <text evidence="1">Secondary metabolite biosynthesis.</text>
</comment>
<dbReference type="GO" id="GO:0016405">
    <property type="term" value="F:CoA-ligase activity"/>
    <property type="evidence" value="ECO:0007669"/>
    <property type="project" value="TreeGrafter"/>
</dbReference>
<evidence type="ECO:0000259" key="6">
    <source>
        <dbReference type="Pfam" id="PF00501"/>
    </source>
</evidence>
<dbReference type="Pfam" id="PF00501">
    <property type="entry name" value="AMP-binding"/>
    <property type="match status" value="1"/>
</dbReference>
<evidence type="ECO:0000256" key="2">
    <source>
        <dbReference type="ARBA" id="ARBA00006432"/>
    </source>
</evidence>
<dbReference type="EMBL" id="JAJTJA010000008">
    <property type="protein sequence ID" value="KAH8695266.1"/>
    <property type="molecule type" value="Genomic_DNA"/>
</dbReference>
<dbReference type="PANTHER" id="PTHR24096:SF317">
    <property type="entry name" value="ADENYLATE-FORMING ENZYME AFEA"/>
    <property type="match status" value="1"/>
</dbReference>
<dbReference type="InterPro" id="IPR025110">
    <property type="entry name" value="AMP-bd_C"/>
</dbReference>
<sequence>MGGKVSHLNIAPTFTPPVYKDLVTFALDDRPVAYDNQRPLYVDAENPAWALNGRQVRLLVRSLIAGLRHAGNVESGDCVLVNLPNNVLYSAIFYSIIGAGGVYMGINPSSQRAELDHFLGLANPKLIITTQKGLALLTETARAKGIPESRICVLDDFAISRISSFMSSRPSTPINKPDNEERLFIQRPSHMNFSSLLDYGEEDWVRFDDKERSVNTAAAMFTTSGTGGLPKGAILSHHSIIMHHLSLHYETPYETSRLLSIPMFHLFGALFTHLFPTRYGETCYILPRFDVAQFLHTVYFYKITETFMVPAMVQALNKFQDLELSEFLRSLRYVGTAGAALDAHSATHFQAKLHRDAQVSQLWGMTETGVAFQMRYGERDNTGSIGRLLSNYEVKLIDTNGNRITTDDLPGEMYIRGPGLLTSYKGIPMAKEEDGWFRTGDIVSVNEGKYYILGRSKELIKVRGWQVSPAEIEGVLLKHPFVDDAAVIGIQRRNSQGHLEDELVRAFVVRRTVNGATSAENISADSIYQFARSQLVSYKSITGGIVFVQEIPRTPSGKIQRYKLAEMNAYRELMSGLLSQQSDRALKSTVRNLGLMCTPSELMS</sequence>
<dbReference type="Gene3D" id="3.40.50.12780">
    <property type="entry name" value="N-terminal domain of ligase-like"/>
    <property type="match status" value="1"/>
</dbReference>
<comment type="caution">
    <text evidence="8">The sequence shown here is derived from an EMBL/GenBank/DDBJ whole genome shotgun (WGS) entry which is preliminary data.</text>
</comment>
<dbReference type="GO" id="GO:0005524">
    <property type="term" value="F:ATP binding"/>
    <property type="evidence" value="ECO:0007669"/>
    <property type="project" value="UniProtKB-KW"/>
</dbReference>
<reference evidence="8" key="1">
    <citation type="submission" date="2021-12" db="EMBL/GenBank/DDBJ databases">
        <title>Convergent genome expansion in fungi linked to evolution of root-endophyte symbiosis.</title>
        <authorList>
            <consortium name="DOE Joint Genome Institute"/>
            <person name="Ke Y.-H."/>
            <person name="Bonito G."/>
            <person name="Liao H.-L."/>
            <person name="Looney B."/>
            <person name="Rojas-Flechas A."/>
            <person name="Nash J."/>
            <person name="Hameed K."/>
            <person name="Schadt C."/>
            <person name="Martin F."/>
            <person name="Crous P.W."/>
            <person name="Miettinen O."/>
            <person name="Magnuson J.K."/>
            <person name="Labbe J."/>
            <person name="Jacobson D."/>
            <person name="Doktycz M.J."/>
            <person name="Veneault-Fourrey C."/>
            <person name="Kuo A."/>
            <person name="Mondo S."/>
            <person name="Calhoun S."/>
            <person name="Riley R."/>
            <person name="Ohm R."/>
            <person name="LaButti K."/>
            <person name="Andreopoulos B."/>
            <person name="Pangilinan J."/>
            <person name="Nolan M."/>
            <person name="Tritt A."/>
            <person name="Clum A."/>
            <person name="Lipzen A."/>
            <person name="Daum C."/>
            <person name="Barry K."/>
            <person name="Grigoriev I.V."/>
            <person name="Vilgalys R."/>
        </authorList>
    </citation>
    <scope>NUCLEOTIDE SEQUENCE</scope>
    <source>
        <strain evidence="8">PMI_201</strain>
    </source>
</reference>
<proteinExistence type="inferred from homology"/>
<dbReference type="PANTHER" id="PTHR24096">
    <property type="entry name" value="LONG-CHAIN-FATTY-ACID--COA LIGASE"/>
    <property type="match status" value="1"/>
</dbReference>
<feature type="domain" description="AMP-dependent synthetase/ligase" evidence="6">
    <location>
        <begin position="50"/>
        <end position="424"/>
    </location>
</feature>
<dbReference type="Proteomes" id="UP001201262">
    <property type="component" value="Unassembled WGS sequence"/>
</dbReference>
<dbReference type="InterPro" id="IPR045851">
    <property type="entry name" value="AMP-bd_C_sf"/>
</dbReference>
<evidence type="ECO:0000313" key="9">
    <source>
        <dbReference type="Proteomes" id="UP001201262"/>
    </source>
</evidence>
<gene>
    <name evidence="8" type="ORF">BGW36DRAFT_382406</name>
</gene>
<dbReference type="SUPFAM" id="SSF56801">
    <property type="entry name" value="Acetyl-CoA synthetase-like"/>
    <property type="match status" value="1"/>
</dbReference>
<dbReference type="InterPro" id="IPR042099">
    <property type="entry name" value="ANL_N_sf"/>
</dbReference>
<dbReference type="Pfam" id="PF13193">
    <property type="entry name" value="AMP-binding_C"/>
    <property type="match status" value="1"/>
</dbReference>
<organism evidence="8 9">
    <name type="scientific">Talaromyces proteolyticus</name>
    <dbReference type="NCBI Taxonomy" id="1131652"/>
    <lineage>
        <taxon>Eukaryota</taxon>
        <taxon>Fungi</taxon>
        <taxon>Dikarya</taxon>
        <taxon>Ascomycota</taxon>
        <taxon>Pezizomycotina</taxon>
        <taxon>Eurotiomycetes</taxon>
        <taxon>Eurotiomycetidae</taxon>
        <taxon>Eurotiales</taxon>
        <taxon>Trichocomaceae</taxon>
        <taxon>Talaromyces</taxon>
        <taxon>Talaromyces sect. Bacilispori</taxon>
    </lineage>
</organism>
<keyword evidence="4" id="KW-0547">Nucleotide-binding</keyword>
<evidence type="ECO:0000256" key="1">
    <source>
        <dbReference type="ARBA" id="ARBA00005179"/>
    </source>
</evidence>
<keyword evidence="5" id="KW-0067">ATP-binding</keyword>
<dbReference type="AlphaFoldDB" id="A0AAD4KMZ2"/>
<keyword evidence="3" id="KW-0436">Ligase</keyword>
<evidence type="ECO:0000256" key="4">
    <source>
        <dbReference type="ARBA" id="ARBA00022741"/>
    </source>
</evidence>
<dbReference type="RefSeq" id="XP_046070408.1">
    <property type="nucleotide sequence ID" value="XM_046216528.1"/>
</dbReference>
<evidence type="ECO:0000313" key="8">
    <source>
        <dbReference type="EMBL" id="KAH8695266.1"/>
    </source>
</evidence>
<evidence type="ECO:0000256" key="3">
    <source>
        <dbReference type="ARBA" id="ARBA00022598"/>
    </source>
</evidence>
<dbReference type="InterPro" id="IPR000873">
    <property type="entry name" value="AMP-dep_synth/lig_dom"/>
</dbReference>
<accession>A0AAD4KMZ2</accession>
<comment type="similarity">
    <text evidence="2">Belongs to the ATP-dependent AMP-binding enzyme family.</text>
</comment>
<name>A0AAD4KMZ2_9EURO</name>
<feature type="domain" description="AMP-binding enzyme C-terminal" evidence="7">
    <location>
        <begin position="471"/>
        <end position="558"/>
    </location>
</feature>